<feature type="domain" description="SGNH" evidence="3">
    <location>
        <begin position="442"/>
        <end position="640"/>
    </location>
</feature>
<feature type="transmembrane region" description="Helical" evidence="1">
    <location>
        <begin position="40"/>
        <end position="56"/>
    </location>
</feature>
<proteinExistence type="predicted"/>
<dbReference type="GO" id="GO:0016020">
    <property type="term" value="C:membrane"/>
    <property type="evidence" value="ECO:0007669"/>
    <property type="project" value="TreeGrafter"/>
</dbReference>
<accession>A0A2T5UAN3</accession>
<feature type="domain" description="Acyltransferase 3" evidence="2">
    <location>
        <begin position="37"/>
        <end position="354"/>
    </location>
</feature>
<sequence length="652" mass="69591">MGASVQVSESIATGSAATAGTRTSAPQDGRALRYRPDIDGLRALAILPILLLHCGVTKLRGGFVGVDIFFVISGFLITAIMVRDIAEARFSIARFYRHRIVRILPALLVMMTVTLALGCVLLLPNQLRDLGRSAAATSVFGSNVYFYLTSDYFAAASDAKPLVHTWSLAVEEQFYLLYPVLLWSLRGLSRQRLAEVIAGLALVSFAIGGWLATTYPSAAFFLLPARIWELSLGALVALGAVPTIANRSIRATLCILAIAVIAASCIAISSGWPFPVPFALPPAVAAAVLLAYGGEGPTARLLGAWPLRTVGLISYSAYLWHRPIIAFYQIRHGSTLAPVETFGLLCASLGAAWLSFALVERPASRRWRSGSGLAPHAVAVVLLAAMAIAGLTIAARADDIRPLSPRQALAASYLGWDSTEGGKRQFSTDRCFVLPTGHGFSPDCLQLSAIKPNIALFGDSHGAHFSQALHTLLPGANIVQVTAAGCRPLLHGKGLPTCRTTMDAAFDTLNFKRIDTVVLSARWLDFEQPALLDTIRWLRARGTRVLVIGPSVEYDADLPTLIVRSDADGDPTLADGFRLSDRIALDRAMAGPVRAAGADYASAIDTECSGTTCRLTTADGTPLHFDHSHFTPAGAQAALAAILARHPVIRRR</sequence>
<dbReference type="InterPro" id="IPR050879">
    <property type="entry name" value="Acyltransferase_3"/>
</dbReference>
<dbReference type="Pfam" id="PF19040">
    <property type="entry name" value="SGNH"/>
    <property type="match status" value="1"/>
</dbReference>
<dbReference type="InterPro" id="IPR002656">
    <property type="entry name" value="Acyl_transf_3_dom"/>
</dbReference>
<comment type="caution">
    <text evidence="4">The sequence shown here is derived from an EMBL/GenBank/DDBJ whole genome shotgun (WGS) entry which is preliminary data.</text>
</comment>
<dbReference type="InterPro" id="IPR043968">
    <property type="entry name" value="SGNH"/>
</dbReference>
<name>A0A2T5UAN3_9SPHN</name>
<dbReference type="PANTHER" id="PTHR23028:SF53">
    <property type="entry name" value="ACYL_TRANSF_3 DOMAIN-CONTAINING PROTEIN"/>
    <property type="match status" value="1"/>
</dbReference>
<reference evidence="4 5" key="1">
    <citation type="submission" date="2018-04" db="EMBL/GenBank/DDBJ databases">
        <title>Genomic Encyclopedia of Type Strains, Phase III (KMG-III): the genomes of soil and plant-associated and newly described type strains.</title>
        <authorList>
            <person name="Whitman W."/>
        </authorList>
    </citation>
    <scope>NUCLEOTIDE SEQUENCE [LARGE SCALE GENOMIC DNA]</scope>
    <source>
        <strain evidence="4 5">MA-olki</strain>
    </source>
</reference>
<feature type="transmembrane region" description="Helical" evidence="1">
    <location>
        <begin position="193"/>
        <end position="212"/>
    </location>
</feature>
<evidence type="ECO:0000256" key="1">
    <source>
        <dbReference type="SAM" id="Phobius"/>
    </source>
</evidence>
<protein>
    <submittedName>
        <fullName evidence="4">Peptidoglycan/LPS O-acetylase OafA/YrhL</fullName>
    </submittedName>
</protein>
<dbReference type="Proteomes" id="UP000244013">
    <property type="component" value="Unassembled WGS sequence"/>
</dbReference>
<feature type="transmembrane region" description="Helical" evidence="1">
    <location>
        <begin position="103"/>
        <end position="124"/>
    </location>
</feature>
<evidence type="ECO:0000313" key="5">
    <source>
        <dbReference type="Proteomes" id="UP000244013"/>
    </source>
</evidence>
<evidence type="ECO:0000259" key="3">
    <source>
        <dbReference type="Pfam" id="PF19040"/>
    </source>
</evidence>
<dbReference type="GO" id="GO:0016747">
    <property type="term" value="F:acyltransferase activity, transferring groups other than amino-acyl groups"/>
    <property type="evidence" value="ECO:0007669"/>
    <property type="project" value="InterPro"/>
</dbReference>
<evidence type="ECO:0000313" key="4">
    <source>
        <dbReference type="EMBL" id="PTW48566.1"/>
    </source>
</evidence>
<feature type="transmembrane region" description="Helical" evidence="1">
    <location>
        <begin position="253"/>
        <end position="272"/>
    </location>
</feature>
<keyword evidence="1" id="KW-0472">Membrane</keyword>
<feature type="transmembrane region" description="Helical" evidence="1">
    <location>
        <begin position="218"/>
        <end position="241"/>
    </location>
</feature>
<gene>
    <name evidence="4" type="ORF">C8J25_10163</name>
</gene>
<feature type="transmembrane region" description="Helical" evidence="1">
    <location>
        <begin position="341"/>
        <end position="359"/>
    </location>
</feature>
<dbReference type="EMBL" id="QAYE01000001">
    <property type="protein sequence ID" value="PTW48566.1"/>
    <property type="molecule type" value="Genomic_DNA"/>
</dbReference>
<dbReference type="AlphaFoldDB" id="A0A2T5UAN3"/>
<keyword evidence="1" id="KW-1133">Transmembrane helix</keyword>
<feature type="transmembrane region" description="Helical" evidence="1">
    <location>
        <begin position="62"/>
        <end position="82"/>
    </location>
</feature>
<dbReference type="PANTHER" id="PTHR23028">
    <property type="entry name" value="ACETYLTRANSFERASE"/>
    <property type="match status" value="1"/>
</dbReference>
<keyword evidence="1" id="KW-0812">Transmembrane</keyword>
<dbReference type="GO" id="GO:0009103">
    <property type="term" value="P:lipopolysaccharide biosynthetic process"/>
    <property type="evidence" value="ECO:0007669"/>
    <property type="project" value="TreeGrafter"/>
</dbReference>
<dbReference type="Pfam" id="PF01757">
    <property type="entry name" value="Acyl_transf_3"/>
    <property type="match status" value="1"/>
</dbReference>
<dbReference type="OrthoDB" id="9796461at2"/>
<organism evidence="4 5">
    <name type="scientific">Sphingomonas faeni</name>
    <dbReference type="NCBI Taxonomy" id="185950"/>
    <lineage>
        <taxon>Bacteria</taxon>
        <taxon>Pseudomonadati</taxon>
        <taxon>Pseudomonadota</taxon>
        <taxon>Alphaproteobacteria</taxon>
        <taxon>Sphingomonadales</taxon>
        <taxon>Sphingomonadaceae</taxon>
        <taxon>Sphingomonas</taxon>
    </lineage>
</organism>
<feature type="transmembrane region" description="Helical" evidence="1">
    <location>
        <begin position="371"/>
        <end position="395"/>
    </location>
</feature>
<evidence type="ECO:0000259" key="2">
    <source>
        <dbReference type="Pfam" id="PF01757"/>
    </source>
</evidence>